<evidence type="ECO:0000313" key="3">
    <source>
        <dbReference type="Proteomes" id="UP000824120"/>
    </source>
</evidence>
<proteinExistence type="predicted"/>
<dbReference type="AlphaFoldDB" id="A0A9J5XGD9"/>
<comment type="caution">
    <text evidence="2">The sequence shown here is derived from an EMBL/GenBank/DDBJ whole genome shotgun (WGS) entry which is preliminary data.</text>
</comment>
<feature type="compositionally biased region" description="Basic and acidic residues" evidence="1">
    <location>
        <begin position="1"/>
        <end position="25"/>
    </location>
</feature>
<dbReference type="EMBL" id="JACXVP010000009">
    <property type="protein sequence ID" value="KAG5586730.1"/>
    <property type="molecule type" value="Genomic_DNA"/>
</dbReference>
<dbReference type="Proteomes" id="UP000824120">
    <property type="component" value="Chromosome 9"/>
</dbReference>
<feature type="region of interest" description="Disordered" evidence="1">
    <location>
        <begin position="1"/>
        <end position="36"/>
    </location>
</feature>
<protein>
    <submittedName>
        <fullName evidence="2">Uncharacterized protein</fullName>
    </submittedName>
</protein>
<feature type="compositionally biased region" description="Polar residues" evidence="1">
    <location>
        <begin position="130"/>
        <end position="148"/>
    </location>
</feature>
<accession>A0A9J5XGD9</accession>
<organism evidence="2 3">
    <name type="scientific">Solanum commersonii</name>
    <name type="common">Commerson's wild potato</name>
    <name type="synonym">Commerson's nightshade</name>
    <dbReference type="NCBI Taxonomy" id="4109"/>
    <lineage>
        <taxon>Eukaryota</taxon>
        <taxon>Viridiplantae</taxon>
        <taxon>Streptophyta</taxon>
        <taxon>Embryophyta</taxon>
        <taxon>Tracheophyta</taxon>
        <taxon>Spermatophyta</taxon>
        <taxon>Magnoliopsida</taxon>
        <taxon>eudicotyledons</taxon>
        <taxon>Gunneridae</taxon>
        <taxon>Pentapetalae</taxon>
        <taxon>asterids</taxon>
        <taxon>lamiids</taxon>
        <taxon>Solanales</taxon>
        <taxon>Solanaceae</taxon>
        <taxon>Solanoideae</taxon>
        <taxon>Solaneae</taxon>
        <taxon>Solanum</taxon>
    </lineage>
</organism>
<keyword evidence="3" id="KW-1185">Reference proteome</keyword>
<evidence type="ECO:0000313" key="2">
    <source>
        <dbReference type="EMBL" id="KAG5586730.1"/>
    </source>
</evidence>
<name>A0A9J5XGD9_SOLCO</name>
<sequence length="148" mass="16706">MGGVSKGRELSHVMHENLIDPKTDPRAPTTSKNFPSRPKIILVNCDSNTIEDNNDDYRVVNYKEEYDPDHLEEHEDDDENSAHLLKAFGSTMNSDCQDEIQQVTQKAGLSPRGQKEKKEKNIQNIISNSANTITAKSNINTRSKSQKH</sequence>
<evidence type="ECO:0000256" key="1">
    <source>
        <dbReference type="SAM" id="MobiDB-lite"/>
    </source>
</evidence>
<gene>
    <name evidence="2" type="ORF">H5410_047164</name>
</gene>
<reference evidence="2 3" key="1">
    <citation type="submission" date="2020-09" db="EMBL/GenBank/DDBJ databases">
        <title>De no assembly of potato wild relative species, Solanum commersonii.</title>
        <authorList>
            <person name="Cho K."/>
        </authorList>
    </citation>
    <scope>NUCLEOTIDE SEQUENCE [LARGE SCALE GENOMIC DNA]</scope>
    <source>
        <strain evidence="2">LZ3.2</strain>
        <tissue evidence="2">Leaf</tissue>
    </source>
</reference>
<feature type="region of interest" description="Disordered" evidence="1">
    <location>
        <begin position="104"/>
        <end position="148"/>
    </location>
</feature>